<dbReference type="Pfam" id="PF01753">
    <property type="entry name" value="zf-MYND"/>
    <property type="match status" value="1"/>
</dbReference>
<name>A0A8T2SX15_CERRI</name>
<dbReference type="Pfam" id="PF23310">
    <property type="entry name" value="TPR_27"/>
    <property type="match status" value="1"/>
</dbReference>
<dbReference type="OMA" id="HKMACAP"/>
<dbReference type="PROSITE" id="PS50865">
    <property type="entry name" value="ZF_MYND_2"/>
    <property type="match status" value="1"/>
</dbReference>
<dbReference type="PANTHER" id="PTHR46758">
    <property type="entry name" value="MYND DOMAIN-CONTAINING"/>
    <property type="match status" value="1"/>
</dbReference>
<protein>
    <recommendedName>
        <fullName evidence="6">MYND-type domain-containing protein</fullName>
    </recommendedName>
</protein>
<dbReference type="Gene3D" id="6.10.140.2220">
    <property type="match status" value="1"/>
</dbReference>
<dbReference type="PANTHER" id="PTHR46758:SF2">
    <property type="entry name" value="OJ1485_B09.11 PROTEIN"/>
    <property type="match status" value="1"/>
</dbReference>
<dbReference type="InterPro" id="IPR011990">
    <property type="entry name" value="TPR-like_helical_dom_sf"/>
</dbReference>
<dbReference type="Gene3D" id="1.25.40.10">
    <property type="entry name" value="Tetratricopeptide repeat domain"/>
    <property type="match status" value="1"/>
</dbReference>
<keyword evidence="1" id="KW-0479">Metal-binding</keyword>
<evidence type="ECO:0000256" key="4">
    <source>
        <dbReference type="PROSITE-ProRule" id="PRU00134"/>
    </source>
</evidence>
<evidence type="ECO:0000256" key="2">
    <source>
        <dbReference type="ARBA" id="ARBA00022771"/>
    </source>
</evidence>
<keyword evidence="2 4" id="KW-0863">Zinc-finger</keyword>
<dbReference type="InterPro" id="IPR057136">
    <property type="entry name" value="At2g35280_TPR_dom"/>
</dbReference>
<keyword evidence="3" id="KW-0862">Zinc</keyword>
<dbReference type="SUPFAM" id="SSF81901">
    <property type="entry name" value="HCP-like"/>
    <property type="match status" value="1"/>
</dbReference>
<dbReference type="SUPFAM" id="SSF144232">
    <property type="entry name" value="HIT/MYND zinc finger-like"/>
    <property type="match status" value="1"/>
</dbReference>
<dbReference type="GO" id="GO:0008270">
    <property type="term" value="F:zinc ion binding"/>
    <property type="evidence" value="ECO:0007669"/>
    <property type="project" value="UniProtKB-KW"/>
</dbReference>
<evidence type="ECO:0000256" key="3">
    <source>
        <dbReference type="ARBA" id="ARBA00022833"/>
    </source>
</evidence>
<dbReference type="OrthoDB" id="1917726at2759"/>
<evidence type="ECO:0000259" key="6">
    <source>
        <dbReference type="PROSITE" id="PS50865"/>
    </source>
</evidence>
<dbReference type="InterPro" id="IPR044508">
    <property type="entry name" value="At5g50450/At1g67340-like"/>
</dbReference>
<feature type="compositionally biased region" description="Acidic residues" evidence="5">
    <location>
        <begin position="445"/>
        <end position="456"/>
    </location>
</feature>
<dbReference type="Proteomes" id="UP000825935">
    <property type="component" value="Chromosome 17"/>
</dbReference>
<evidence type="ECO:0000313" key="8">
    <source>
        <dbReference type="Proteomes" id="UP000825935"/>
    </source>
</evidence>
<evidence type="ECO:0000256" key="5">
    <source>
        <dbReference type="SAM" id="MobiDB-lite"/>
    </source>
</evidence>
<feature type="domain" description="MYND-type" evidence="6">
    <location>
        <begin position="392"/>
        <end position="434"/>
    </location>
</feature>
<dbReference type="AlphaFoldDB" id="A0A8T2SX15"/>
<evidence type="ECO:0000256" key="1">
    <source>
        <dbReference type="ARBA" id="ARBA00022723"/>
    </source>
</evidence>
<dbReference type="EMBL" id="CM035422">
    <property type="protein sequence ID" value="KAH7372640.1"/>
    <property type="molecule type" value="Genomic_DNA"/>
</dbReference>
<accession>A0A8T2SX15</accession>
<gene>
    <name evidence="7" type="ORF">KP509_17G014500</name>
</gene>
<organism evidence="7 8">
    <name type="scientific">Ceratopteris richardii</name>
    <name type="common">Triangle waterfern</name>
    <dbReference type="NCBI Taxonomy" id="49495"/>
    <lineage>
        <taxon>Eukaryota</taxon>
        <taxon>Viridiplantae</taxon>
        <taxon>Streptophyta</taxon>
        <taxon>Embryophyta</taxon>
        <taxon>Tracheophyta</taxon>
        <taxon>Polypodiopsida</taxon>
        <taxon>Polypodiidae</taxon>
        <taxon>Polypodiales</taxon>
        <taxon>Pteridineae</taxon>
        <taxon>Pteridaceae</taxon>
        <taxon>Parkerioideae</taxon>
        <taxon>Ceratopteris</taxon>
    </lineage>
</organism>
<keyword evidence="8" id="KW-1185">Reference proteome</keyword>
<proteinExistence type="predicted"/>
<comment type="caution">
    <text evidence="7">The sequence shown here is derived from an EMBL/GenBank/DDBJ whole genome shotgun (WGS) entry which is preliminary data.</text>
</comment>
<feature type="region of interest" description="Disordered" evidence="5">
    <location>
        <begin position="445"/>
        <end position="465"/>
    </location>
</feature>
<dbReference type="FunFam" id="6.10.140.2220:FF:000033">
    <property type="entry name" value="Predicted protein"/>
    <property type="match status" value="1"/>
</dbReference>
<sequence length="465" mass="50595">MRTRGNAYPSPSDGIAFFIRPRPASSKRRKLCSQEEGEDAKAELVGKVAAASAGNRHISFDSLHDELVVSIMVALSSSATAPSDLINAMLTCKRFCAAVAQPFVLAKASPMALTGSARKWSHGAHVFLQRCAAAGNVEAAYTLGMIRFYCFHEREAGVSLMAQAATKPHAPALHSLAIIQFNGSGATRKDKNLKNGASLCAKAAALAHVDAMREFGHCLQDGYGVPKNVPEGRRLLLQANAREAAAAVAASPRDILETALHFVHTARPRCFHHHHHHHYHQYSIHSRSAAAVAIHKLEAAHRAAISAAVAIQSLGQSNLNQQAQNEQSTGQQASFPLYRHSVYRFFHHGGGCSLLSDFGCNVPPPKLHIANKFLVEWFSLHPPAHGLRLCSHANCGRPETRRHEFRRCSACGTVNYCSRACQALDWKLRHKYHCRPVADWEAEVDDDDQVADDDDNGGGIVANDT</sequence>
<dbReference type="InterPro" id="IPR002893">
    <property type="entry name" value="Znf_MYND"/>
</dbReference>
<reference evidence="7" key="1">
    <citation type="submission" date="2021-08" db="EMBL/GenBank/DDBJ databases">
        <title>WGS assembly of Ceratopteris richardii.</title>
        <authorList>
            <person name="Marchant D.B."/>
            <person name="Chen G."/>
            <person name="Jenkins J."/>
            <person name="Shu S."/>
            <person name="Leebens-Mack J."/>
            <person name="Grimwood J."/>
            <person name="Schmutz J."/>
            <person name="Soltis P."/>
            <person name="Soltis D."/>
            <person name="Chen Z.-H."/>
        </authorList>
    </citation>
    <scope>NUCLEOTIDE SEQUENCE</scope>
    <source>
        <strain evidence="7">Whitten #5841</strain>
        <tissue evidence="7">Leaf</tissue>
    </source>
</reference>
<evidence type="ECO:0000313" key="7">
    <source>
        <dbReference type="EMBL" id="KAH7372640.1"/>
    </source>
</evidence>